<dbReference type="AlphaFoldDB" id="A0A939T4F2"/>
<dbReference type="InterPro" id="IPR029058">
    <property type="entry name" value="AB_hydrolase_fold"/>
</dbReference>
<feature type="domain" description="Serine aminopeptidase S33" evidence="2">
    <location>
        <begin position="43"/>
        <end position="249"/>
    </location>
</feature>
<dbReference type="InterPro" id="IPR051044">
    <property type="entry name" value="MAG_DAG_Lipase"/>
</dbReference>
<dbReference type="InterPro" id="IPR022742">
    <property type="entry name" value="Hydrolase_4"/>
</dbReference>
<evidence type="ECO:0000313" key="4">
    <source>
        <dbReference type="Proteomes" id="UP000669179"/>
    </source>
</evidence>
<evidence type="ECO:0000313" key="3">
    <source>
        <dbReference type="EMBL" id="MBO2445837.1"/>
    </source>
</evidence>
<dbReference type="EMBL" id="JAGEOJ010000001">
    <property type="protein sequence ID" value="MBO2445837.1"/>
    <property type="molecule type" value="Genomic_DNA"/>
</dbReference>
<evidence type="ECO:0000256" key="1">
    <source>
        <dbReference type="SAM" id="MobiDB-lite"/>
    </source>
</evidence>
<keyword evidence="3" id="KW-0378">Hydrolase</keyword>
<reference evidence="3" key="1">
    <citation type="submission" date="2021-03" db="EMBL/GenBank/DDBJ databases">
        <authorList>
            <person name="Kanchanasin P."/>
            <person name="Saeng-In P."/>
            <person name="Phongsopitanun W."/>
            <person name="Yuki M."/>
            <person name="Kudo T."/>
            <person name="Ohkuma M."/>
            <person name="Tanasupawat S."/>
        </authorList>
    </citation>
    <scope>NUCLEOTIDE SEQUENCE</scope>
    <source>
        <strain evidence="3">GKU 128</strain>
    </source>
</reference>
<dbReference type="GO" id="GO:0016787">
    <property type="term" value="F:hydrolase activity"/>
    <property type="evidence" value="ECO:0007669"/>
    <property type="project" value="UniProtKB-KW"/>
</dbReference>
<keyword evidence="4" id="KW-1185">Reference proteome</keyword>
<dbReference type="SUPFAM" id="SSF53474">
    <property type="entry name" value="alpha/beta-Hydrolases"/>
    <property type="match status" value="1"/>
</dbReference>
<dbReference type="RefSeq" id="WP_208253428.1">
    <property type="nucleotide sequence ID" value="NZ_JAGEOJ010000001.1"/>
</dbReference>
<sequence>MDATVDVLGPDYEAIELPLGTDSEGEVVATLVRRRGSTPDAAPSRRAVLYVHGFVDYFFQTHLADFYVEQGFDFYALDLRKYGRSLRPHQTPNFVGSLTDHYPEIDEAVRIIREEDGHDVLLLNGHSTGGLIASLWADRVKGQGLVDAVFLNSPFLDIAEPLVMRKLGAGLARALRGRFPQAKLPAGVSDLYVRSLHSDHEGEWSFDLGWKPLLGFPVRAGWLAAIRRGQLRVHAGLGIDVPVLVMASERSVRIKRGLGVGEVSAADAVLDVAHMARWAPGLGPHVTLVRIDGGLHDLVLSPKPARDQVFAELSRWLRTYLPAASAAPGESAAGPAAPAESVESADQVSP</sequence>
<proteinExistence type="predicted"/>
<comment type="caution">
    <text evidence="3">The sequence shown here is derived from an EMBL/GenBank/DDBJ whole genome shotgun (WGS) entry which is preliminary data.</text>
</comment>
<accession>A0A939T4F2</accession>
<evidence type="ECO:0000259" key="2">
    <source>
        <dbReference type="Pfam" id="PF12146"/>
    </source>
</evidence>
<gene>
    <name evidence="3" type="ORF">J4573_01920</name>
</gene>
<feature type="region of interest" description="Disordered" evidence="1">
    <location>
        <begin position="326"/>
        <end position="350"/>
    </location>
</feature>
<name>A0A939T4F2_9ACTN</name>
<dbReference type="Pfam" id="PF12146">
    <property type="entry name" value="Hydrolase_4"/>
    <property type="match status" value="1"/>
</dbReference>
<organism evidence="3 4">
    <name type="scientific">Actinomadura barringtoniae</name>
    <dbReference type="NCBI Taxonomy" id="1427535"/>
    <lineage>
        <taxon>Bacteria</taxon>
        <taxon>Bacillati</taxon>
        <taxon>Actinomycetota</taxon>
        <taxon>Actinomycetes</taxon>
        <taxon>Streptosporangiales</taxon>
        <taxon>Thermomonosporaceae</taxon>
        <taxon>Actinomadura</taxon>
    </lineage>
</organism>
<dbReference type="Gene3D" id="3.40.50.1820">
    <property type="entry name" value="alpha/beta hydrolase"/>
    <property type="match status" value="1"/>
</dbReference>
<dbReference type="PANTHER" id="PTHR11614">
    <property type="entry name" value="PHOSPHOLIPASE-RELATED"/>
    <property type="match status" value="1"/>
</dbReference>
<dbReference type="Proteomes" id="UP000669179">
    <property type="component" value="Unassembled WGS sequence"/>
</dbReference>
<protein>
    <submittedName>
        <fullName evidence="3">Alpha/beta hydrolase</fullName>
    </submittedName>
</protein>